<dbReference type="SUPFAM" id="SSF52540">
    <property type="entry name" value="P-loop containing nucleoside triphosphate hydrolases"/>
    <property type="match status" value="1"/>
</dbReference>
<sequence>MTQNGGEQQPAAPFILPGPVTDRETVAGWKEWRLARHSFQPAPQLSVADYRTLSPRKRALHDLHRAATHANLPLQETPMSAAVVRLMRSRLQTNALKHKPTTRPGLMITGGGYQGKTETACEIAAAFEDAWLDLHDQLNPAAIPGTRDLHAPVAYVQTPVTAKPKSTCQAILDFFGADHKRMTLPQLTRAVRTSLRDHGNRVLLLDDITRLKMHRADDQDTLDLMRTFMSMHTTLVLIGVNIPGSGLLREGRHDPRTGQWVFPPPSGAAAATMAGDDPATQTERRFDLIHLEPFRYDTPRSIAAWTTHLVGLEEHLRLFHARRGMLTGGTMPEYLFRRTGGVVGLLERPIEEGCAEAVETGVEKLTEDLLDTILINLGNDPARDAAAGEIPKVPAVAAPTKRKRKARNTVFDDTGIPTGGRTAGQGA</sequence>
<gene>
    <name evidence="2" type="ORF">ATK36_4865</name>
</gene>
<keyword evidence="3" id="KW-1185">Reference proteome</keyword>
<evidence type="ECO:0000313" key="3">
    <source>
        <dbReference type="Proteomes" id="UP000243542"/>
    </source>
</evidence>
<feature type="compositionally biased region" description="Gly residues" evidence="1">
    <location>
        <begin position="417"/>
        <end position="427"/>
    </location>
</feature>
<evidence type="ECO:0000256" key="1">
    <source>
        <dbReference type="SAM" id="MobiDB-lite"/>
    </source>
</evidence>
<accession>A0A2A9FFI4</accession>
<protein>
    <submittedName>
        <fullName evidence="2">TniB protein</fullName>
    </submittedName>
</protein>
<dbReference type="Proteomes" id="UP000243542">
    <property type="component" value="Unassembled WGS sequence"/>
</dbReference>
<dbReference type="AlphaFoldDB" id="A0A2A9FFI4"/>
<dbReference type="InterPro" id="IPR008868">
    <property type="entry name" value="TniB"/>
</dbReference>
<organism evidence="2 3">
    <name type="scientific">Amycolatopsis sulphurea</name>
    <dbReference type="NCBI Taxonomy" id="76022"/>
    <lineage>
        <taxon>Bacteria</taxon>
        <taxon>Bacillati</taxon>
        <taxon>Actinomycetota</taxon>
        <taxon>Actinomycetes</taxon>
        <taxon>Pseudonocardiales</taxon>
        <taxon>Pseudonocardiaceae</taxon>
        <taxon>Amycolatopsis</taxon>
    </lineage>
</organism>
<dbReference type="EMBL" id="PDJK01000002">
    <property type="protein sequence ID" value="PFG49693.1"/>
    <property type="molecule type" value="Genomic_DNA"/>
</dbReference>
<comment type="caution">
    <text evidence="2">The sequence shown here is derived from an EMBL/GenBank/DDBJ whole genome shotgun (WGS) entry which is preliminary data.</text>
</comment>
<evidence type="ECO:0000313" key="2">
    <source>
        <dbReference type="EMBL" id="PFG49693.1"/>
    </source>
</evidence>
<dbReference type="InterPro" id="IPR027417">
    <property type="entry name" value="P-loop_NTPase"/>
</dbReference>
<dbReference type="RefSeq" id="WP_098513554.1">
    <property type="nucleotide sequence ID" value="NZ_JBIAKZ010000004.1"/>
</dbReference>
<name>A0A2A9FFI4_9PSEU</name>
<reference evidence="2 3" key="1">
    <citation type="submission" date="2017-10" db="EMBL/GenBank/DDBJ databases">
        <title>Sequencing the genomes of 1000 actinobacteria strains.</title>
        <authorList>
            <person name="Klenk H.-P."/>
        </authorList>
    </citation>
    <scope>NUCLEOTIDE SEQUENCE [LARGE SCALE GENOMIC DNA]</scope>
    <source>
        <strain evidence="2 3">DSM 46092</strain>
    </source>
</reference>
<feature type="region of interest" description="Disordered" evidence="1">
    <location>
        <begin position="397"/>
        <end position="427"/>
    </location>
</feature>
<proteinExistence type="predicted"/>
<dbReference type="Pfam" id="PF05621">
    <property type="entry name" value="TniB"/>
    <property type="match status" value="1"/>
</dbReference>